<gene>
    <name evidence="2" type="ORF">ACFFSA_00735</name>
</gene>
<protein>
    <recommendedName>
        <fullName evidence="4">SH3 domain-containing protein</fullName>
    </recommendedName>
</protein>
<keyword evidence="1" id="KW-0732">Signal</keyword>
<dbReference type="RefSeq" id="WP_344986695.1">
    <property type="nucleotide sequence ID" value="NZ_BAAAXV010000001.1"/>
</dbReference>
<comment type="caution">
    <text evidence="2">The sequence shown here is derived from an EMBL/GenBank/DDBJ whole genome shotgun (WGS) entry which is preliminary data.</text>
</comment>
<dbReference type="Proteomes" id="UP001589532">
    <property type="component" value="Unassembled WGS sequence"/>
</dbReference>
<accession>A0ABV5RQA0</accession>
<dbReference type="EMBL" id="JBHMBW010000001">
    <property type="protein sequence ID" value="MFB9621595.1"/>
    <property type="molecule type" value="Genomic_DNA"/>
</dbReference>
<evidence type="ECO:0000313" key="3">
    <source>
        <dbReference type="Proteomes" id="UP001589532"/>
    </source>
</evidence>
<feature type="signal peptide" evidence="1">
    <location>
        <begin position="1"/>
        <end position="26"/>
    </location>
</feature>
<proteinExistence type="predicted"/>
<feature type="chain" id="PRO_5046712043" description="SH3 domain-containing protein" evidence="1">
    <location>
        <begin position="27"/>
        <end position="103"/>
    </location>
</feature>
<reference evidence="2 3" key="1">
    <citation type="submission" date="2024-09" db="EMBL/GenBank/DDBJ databases">
        <authorList>
            <person name="Sun Q."/>
            <person name="Mori K."/>
        </authorList>
    </citation>
    <scope>NUCLEOTIDE SEQUENCE [LARGE SCALE GENOMIC DNA]</scope>
    <source>
        <strain evidence="2 3">JCM 3143</strain>
    </source>
</reference>
<evidence type="ECO:0000256" key="1">
    <source>
        <dbReference type="SAM" id="SignalP"/>
    </source>
</evidence>
<keyword evidence="3" id="KW-1185">Reference proteome</keyword>
<sequence length="103" mass="10902">MRIRRATTATLLAALTGLAPAQAARAASLYDFAGQGVIIWSEPTAGSPRVGLGNPGEGFVSDRSEEREPYRCAWFDSVLWHHGRNATTGAAGWVAACDLVDAD</sequence>
<evidence type="ECO:0000313" key="2">
    <source>
        <dbReference type="EMBL" id="MFB9621595.1"/>
    </source>
</evidence>
<organism evidence="2 3">
    <name type="scientific">Nonomuraea helvata</name>
    <dbReference type="NCBI Taxonomy" id="37484"/>
    <lineage>
        <taxon>Bacteria</taxon>
        <taxon>Bacillati</taxon>
        <taxon>Actinomycetota</taxon>
        <taxon>Actinomycetes</taxon>
        <taxon>Streptosporangiales</taxon>
        <taxon>Streptosporangiaceae</taxon>
        <taxon>Nonomuraea</taxon>
    </lineage>
</organism>
<name>A0ABV5RQA0_9ACTN</name>
<evidence type="ECO:0008006" key="4">
    <source>
        <dbReference type="Google" id="ProtNLM"/>
    </source>
</evidence>